<dbReference type="PANTHER" id="PTHR24198">
    <property type="entry name" value="ANKYRIN REPEAT AND PROTEIN KINASE DOMAIN-CONTAINING PROTEIN"/>
    <property type="match status" value="1"/>
</dbReference>
<accession>A0A317V533</accession>
<dbReference type="SUPFAM" id="SSF48403">
    <property type="entry name" value="Ankyrin repeat"/>
    <property type="match status" value="1"/>
</dbReference>
<dbReference type="Gene3D" id="1.25.40.20">
    <property type="entry name" value="Ankyrin repeat-containing domain"/>
    <property type="match status" value="2"/>
</dbReference>
<dbReference type="GeneID" id="37119651"/>
<keyword evidence="2 3" id="KW-0040">ANK repeat</keyword>
<dbReference type="InterPro" id="IPR002110">
    <property type="entry name" value="Ankyrin_rpt"/>
</dbReference>
<keyword evidence="1" id="KW-0677">Repeat</keyword>
<sequence>MPCSPHPFNDPIPDACPNLLSIPAQVREVYPGRLFTPEALARLTTTNRRFIARILRYLRPKSWIDAIPNDPTLPSRIGILPSGKWNRPCNLSHEAAPAVAYAIETGHLDRVMELVERTRIPANSSDRNSNCLLHIALVSNQIEIAEYLLLRGAYADGYHPSTIPELDHLFLSPSNTGPQCPIVRERILTLLLSHRASISRFPTQNMFYINPRNAPRFLEYLLDNHPEIADLRSASGHTLLHTAAALGDPESCEFLLERAPHLLTIDTDWGVTALHLAILEKNEPTACFLIDRGIRLHFRDKYNRTELFLAAAMGLPTVVEHLLELRTAERSYISGKWRYDAKAAVRLALYLGYEEIVRLIRNKYNLTWLAILKGYLTWANIPQTPKAPRAQAPRHRRRGTPRNLSSGQFVHRHRRRTASVTPTPTPHAHAHARSHNQGRGARGRAFQGRHHGRRRSTSVRSNTPTSVVGGSASGSASEARERITWWCGINTVNPMLKLRDIGTLGTCDISSVRRVLCGVERDISSLGGSGISRCFAVSELLVCVVSARLSGCWVCHQHG</sequence>
<name>A0A317V533_9EURO</name>
<dbReference type="PANTHER" id="PTHR24198:SF165">
    <property type="entry name" value="ANKYRIN REPEAT-CONTAINING PROTEIN-RELATED"/>
    <property type="match status" value="1"/>
</dbReference>
<dbReference type="STRING" id="1450535.A0A317V533"/>
<feature type="compositionally biased region" description="Basic residues" evidence="4">
    <location>
        <begin position="447"/>
        <end position="457"/>
    </location>
</feature>
<dbReference type="OrthoDB" id="20872at2759"/>
<feature type="repeat" description="ANK" evidence="3">
    <location>
        <begin position="235"/>
        <end position="267"/>
    </location>
</feature>
<evidence type="ECO:0000256" key="3">
    <source>
        <dbReference type="PROSITE-ProRule" id="PRU00023"/>
    </source>
</evidence>
<dbReference type="AlphaFoldDB" id="A0A317V533"/>
<dbReference type="Pfam" id="PF12796">
    <property type="entry name" value="Ank_2"/>
    <property type="match status" value="1"/>
</dbReference>
<protein>
    <submittedName>
        <fullName evidence="5">Ankyrin</fullName>
    </submittedName>
</protein>
<dbReference type="PROSITE" id="PS50088">
    <property type="entry name" value="ANK_REPEAT"/>
    <property type="match status" value="2"/>
</dbReference>
<feature type="region of interest" description="Disordered" evidence="4">
    <location>
        <begin position="385"/>
        <end position="474"/>
    </location>
</feature>
<evidence type="ECO:0000256" key="1">
    <source>
        <dbReference type="ARBA" id="ARBA00022737"/>
    </source>
</evidence>
<gene>
    <name evidence="5" type="ORF">BO94DRAFT_628773</name>
</gene>
<comment type="caution">
    <text evidence="5">The sequence shown here is derived from an EMBL/GenBank/DDBJ whole genome shotgun (WGS) entry which is preliminary data.</text>
</comment>
<feature type="repeat" description="ANK" evidence="3">
    <location>
        <begin position="269"/>
        <end position="301"/>
    </location>
</feature>
<dbReference type="Proteomes" id="UP000246702">
    <property type="component" value="Unassembled WGS sequence"/>
</dbReference>
<organism evidence="5 6">
    <name type="scientific">Aspergillus sclerotioniger CBS 115572</name>
    <dbReference type="NCBI Taxonomy" id="1450535"/>
    <lineage>
        <taxon>Eukaryota</taxon>
        <taxon>Fungi</taxon>
        <taxon>Dikarya</taxon>
        <taxon>Ascomycota</taxon>
        <taxon>Pezizomycotina</taxon>
        <taxon>Eurotiomycetes</taxon>
        <taxon>Eurotiomycetidae</taxon>
        <taxon>Eurotiales</taxon>
        <taxon>Aspergillaceae</taxon>
        <taxon>Aspergillus</taxon>
        <taxon>Aspergillus subgen. Circumdati</taxon>
    </lineage>
</organism>
<evidence type="ECO:0000256" key="2">
    <source>
        <dbReference type="ARBA" id="ARBA00023043"/>
    </source>
</evidence>
<reference evidence="5 6" key="1">
    <citation type="submission" date="2016-12" db="EMBL/GenBank/DDBJ databases">
        <title>The genomes of Aspergillus section Nigri reveals drivers in fungal speciation.</title>
        <authorList>
            <consortium name="DOE Joint Genome Institute"/>
            <person name="Vesth T.C."/>
            <person name="Nybo J."/>
            <person name="Theobald S."/>
            <person name="Brandl J."/>
            <person name="Frisvad J.C."/>
            <person name="Nielsen K.F."/>
            <person name="Lyhne E.K."/>
            <person name="Kogle M.E."/>
            <person name="Kuo A."/>
            <person name="Riley R."/>
            <person name="Clum A."/>
            <person name="Nolan M."/>
            <person name="Lipzen A."/>
            <person name="Salamov A."/>
            <person name="Henrissat B."/>
            <person name="Wiebenga A."/>
            <person name="De Vries R.P."/>
            <person name="Grigoriev I.V."/>
            <person name="Mortensen U.H."/>
            <person name="Andersen M.R."/>
            <person name="Baker S.E."/>
        </authorList>
    </citation>
    <scope>NUCLEOTIDE SEQUENCE [LARGE SCALE GENOMIC DNA]</scope>
    <source>
        <strain evidence="5 6">CBS 115572</strain>
    </source>
</reference>
<proteinExistence type="predicted"/>
<evidence type="ECO:0000313" key="5">
    <source>
        <dbReference type="EMBL" id="PWY67977.1"/>
    </source>
</evidence>
<dbReference type="EMBL" id="MSFK01000046">
    <property type="protein sequence ID" value="PWY67977.1"/>
    <property type="molecule type" value="Genomic_DNA"/>
</dbReference>
<evidence type="ECO:0000313" key="6">
    <source>
        <dbReference type="Proteomes" id="UP000246702"/>
    </source>
</evidence>
<dbReference type="SMART" id="SM00248">
    <property type="entry name" value="ANK"/>
    <property type="match status" value="5"/>
</dbReference>
<feature type="compositionally biased region" description="Low complexity" evidence="4">
    <location>
        <begin position="437"/>
        <end position="446"/>
    </location>
</feature>
<dbReference type="RefSeq" id="XP_025462026.1">
    <property type="nucleotide sequence ID" value="XM_025617508.1"/>
</dbReference>
<dbReference type="InterPro" id="IPR036770">
    <property type="entry name" value="Ankyrin_rpt-contain_sf"/>
</dbReference>
<evidence type="ECO:0000256" key="4">
    <source>
        <dbReference type="SAM" id="MobiDB-lite"/>
    </source>
</evidence>
<keyword evidence="6" id="KW-1185">Reference proteome</keyword>